<reference evidence="1" key="2">
    <citation type="journal article" date="2011" name="Microb. Ecol.">
        <title>Taxonomic and Functional Metagenomic Profiling of the Microbial Community in the Anoxic Sediment of a Sub-saline Shallow Lake (Laguna de Carrizo, Central Spain).</title>
        <authorList>
            <person name="Ferrer M."/>
            <person name="Guazzaroni M.E."/>
            <person name="Richter M."/>
            <person name="Garcia-Salamanca A."/>
            <person name="Yarza P."/>
            <person name="Suarez-Suarez A."/>
            <person name="Solano J."/>
            <person name="Alcaide M."/>
            <person name="van Dillewijn P."/>
            <person name="Molina-Henares M.A."/>
            <person name="Lopez-Cortes N."/>
            <person name="Al-Ramahi Y."/>
            <person name="Guerrero C."/>
            <person name="Acosta A."/>
            <person name="de Eugenio L.I."/>
            <person name="Martinez V."/>
            <person name="Marques S."/>
            <person name="Rojo F."/>
            <person name="Santero E."/>
            <person name="Genilloud O."/>
            <person name="Perez-Perez J."/>
            <person name="Rossello-Mora R."/>
            <person name="Ramos J.L."/>
        </authorList>
    </citation>
    <scope>NUCLEOTIDE SEQUENCE</scope>
</reference>
<organism evidence="1">
    <name type="scientific">sediment metagenome</name>
    <dbReference type="NCBI Taxonomy" id="749907"/>
    <lineage>
        <taxon>unclassified sequences</taxon>
        <taxon>metagenomes</taxon>
        <taxon>ecological metagenomes</taxon>
    </lineage>
</organism>
<reference evidence="1" key="1">
    <citation type="submission" date="2010-07" db="EMBL/GenBank/DDBJ databases">
        <authorList>
            <consortium name="CONSOLIDER consortium CSD2007-00005"/>
            <person name="Guazzaroni M.-E."/>
            <person name="Richter M."/>
            <person name="Garcia-Salamanca A."/>
            <person name="Yarza P."/>
            <person name="Ferrer M."/>
        </authorList>
    </citation>
    <scope>NUCLEOTIDE SEQUENCE</scope>
</reference>
<gene>
    <name evidence="1" type="ORF">LDC_1915</name>
</gene>
<proteinExistence type="predicted"/>
<protein>
    <submittedName>
        <fullName evidence="1">Uncharacterized protein</fullName>
    </submittedName>
</protein>
<comment type="caution">
    <text evidence="1">The sequence shown here is derived from an EMBL/GenBank/DDBJ whole genome shotgun (WGS) entry which is preliminary data.</text>
</comment>
<dbReference type="EMBL" id="ADZX01000582">
    <property type="protein sequence ID" value="EFK96047.1"/>
    <property type="molecule type" value="Genomic_DNA"/>
</dbReference>
<accession>D9PK50</accession>
<evidence type="ECO:0000313" key="1">
    <source>
        <dbReference type="EMBL" id="EFK96047.1"/>
    </source>
</evidence>
<dbReference type="AlphaFoldDB" id="D9PK50"/>
<name>D9PK50_9ZZZZ</name>
<sequence length="86" mass="10244">MYTRICPGCGYQGGIYDFSPSIEIENGDFRIFHFYNEMKGPLYCNQCKRKHLLKIAHYKNITKSQINFLEKKIKEEEEKFSKNLIN</sequence>